<comment type="caution">
    <text evidence="1">The sequence shown here is derived from an EMBL/GenBank/DDBJ whole genome shotgun (WGS) entry which is preliminary data.</text>
</comment>
<accession>A0ACC1PW74</accession>
<reference evidence="1" key="1">
    <citation type="submission" date="2022-08" db="EMBL/GenBank/DDBJ databases">
        <title>Genome Sequence of Pycnoporus sanguineus.</title>
        <authorList>
            <person name="Buettner E."/>
        </authorList>
    </citation>
    <scope>NUCLEOTIDE SEQUENCE</scope>
    <source>
        <strain evidence="1">CG-C14</strain>
    </source>
</reference>
<dbReference type="Proteomes" id="UP001144978">
    <property type="component" value="Unassembled WGS sequence"/>
</dbReference>
<proteinExistence type="predicted"/>
<keyword evidence="2" id="KW-1185">Reference proteome</keyword>
<sequence>MAIAHILFSLSGYDAVSTTFSWWRSSYKAANCCGTTSLFFPPALDVAHSYYTQSLGHRSLVHSLQAKHGFLSAAAAGSYAGFGFYHRSFERQAIPT</sequence>
<organism evidence="1 2">
    <name type="scientific">Trametes sanguinea</name>
    <dbReference type="NCBI Taxonomy" id="158606"/>
    <lineage>
        <taxon>Eukaryota</taxon>
        <taxon>Fungi</taxon>
        <taxon>Dikarya</taxon>
        <taxon>Basidiomycota</taxon>
        <taxon>Agaricomycotina</taxon>
        <taxon>Agaricomycetes</taxon>
        <taxon>Polyporales</taxon>
        <taxon>Polyporaceae</taxon>
        <taxon>Trametes</taxon>
    </lineage>
</organism>
<protein>
    <submittedName>
        <fullName evidence="1">Uncharacterized protein</fullName>
    </submittedName>
</protein>
<dbReference type="EMBL" id="JANSHE010001465">
    <property type="protein sequence ID" value="KAJ3002573.1"/>
    <property type="molecule type" value="Genomic_DNA"/>
</dbReference>
<gene>
    <name evidence="1" type="ORF">NUW54_g5779</name>
</gene>
<evidence type="ECO:0000313" key="1">
    <source>
        <dbReference type="EMBL" id="KAJ3002573.1"/>
    </source>
</evidence>
<evidence type="ECO:0000313" key="2">
    <source>
        <dbReference type="Proteomes" id="UP001144978"/>
    </source>
</evidence>
<name>A0ACC1PW74_9APHY</name>